<accession>A0A2U3KJI0</accession>
<protein>
    <recommendedName>
        <fullName evidence="1">PilZ domain-containing protein</fullName>
    </recommendedName>
</protein>
<dbReference type="OrthoDB" id="121572at2"/>
<proteinExistence type="predicted"/>
<dbReference type="Proteomes" id="UP000238701">
    <property type="component" value="Unassembled WGS sequence"/>
</dbReference>
<feature type="domain" description="PilZ" evidence="1">
    <location>
        <begin position="114"/>
        <end position="207"/>
    </location>
</feature>
<organism evidence="2 3">
    <name type="scientific">Candidatus Sulfotelmatobacter kueseliae</name>
    <dbReference type="NCBI Taxonomy" id="2042962"/>
    <lineage>
        <taxon>Bacteria</taxon>
        <taxon>Pseudomonadati</taxon>
        <taxon>Acidobacteriota</taxon>
        <taxon>Terriglobia</taxon>
        <taxon>Terriglobales</taxon>
        <taxon>Candidatus Korobacteraceae</taxon>
        <taxon>Candidatus Sulfotelmatobacter</taxon>
    </lineage>
</organism>
<dbReference type="Gene3D" id="2.40.10.220">
    <property type="entry name" value="predicted glycosyltransferase like domains"/>
    <property type="match status" value="1"/>
</dbReference>
<sequence length="227" mass="24769">MGRRSEPRKDARVPVRIFGTDSTGSVFSQKAITVNVSRNGVELAGVQSHLALDEIIGLTYGNNKVHFRVKWVGAPGTAKAGHVGLLNISPEKPLWDFPLDPASPDYYEPGSFEHRKTPRYRCQNSIEIHVQNGASFWGTLADLSIGGCYVEMPIPIEPGTRVSLAIWFGQDKARAEGEVAHRTPGFGLGIRFTQISDQDLDLIRAFLGKLTPFAKKTLAGTAKRGGI</sequence>
<dbReference type="SUPFAM" id="SSF141371">
    <property type="entry name" value="PilZ domain-like"/>
    <property type="match status" value="1"/>
</dbReference>
<dbReference type="AlphaFoldDB" id="A0A2U3KJI0"/>
<dbReference type="Pfam" id="PF07238">
    <property type="entry name" value="PilZ"/>
    <property type="match status" value="1"/>
</dbReference>
<gene>
    <name evidence="2" type="ORF">SBA1_290052</name>
</gene>
<dbReference type="GO" id="GO:0035438">
    <property type="term" value="F:cyclic-di-GMP binding"/>
    <property type="evidence" value="ECO:0007669"/>
    <property type="project" value="InterPro"/>
</dbReference>
<dbReference type="EMBL" id="OMOD01000121">
    <property type="protein sequence ID" value="SPF39690.1"/>
    <property type="molecule type" value="Genomic_DNA"/>
</dbReference>
<dbReference type="InterPro" id="IPR009875">
    <property type="entry name" value="PilZ_domain"/>
</dbReference>
<evidence type="ECO:0000313" key="2">
    <source>
        <dbReference type="EMBL" id="SPF39690.1"/>
    </source>
</evidence>
<reference evidence="3" key="1">
    <citation type="submission" date="2018-02" db="EMBL/GenBank/DDBJ databases">
        <authorList>
            <person name="Hausmann B."/>
        </authorList>
    </citation>
    <scope>NUCLEOTIDE SEQUENCE [LARGE SCALE GENOMIC DNA]</scope>
    <source>
        <strain evidence="3">Peat soil MAG SbA1</strain>
    </source>
</reference>
<evidence type="ECO:0000313" key="3">
    <source>
        <dbReference type="Proteomes" id="UP000238701"/>
    </source>
</evidence>
<name>A0A2U3KJI0_9BACT</name>
<evidence type="ECO:0000259" key="1">
    <source>
        <dbReference type="Pfam" id="PF07238"/>
    </source>
</evidence>